<evidence type="ECO:0000256" key="2">
    <source>
        <dbReference type="ARBA" id="ARBA00022618"/>
    </source>
</evidence>
<dbReference type="InterPro" id="IPR005234">
    <property type="entry name" value="ScpB_csome_segregation"/>
</dbReference>
<dbReference type="NCBIfam" id="TIGR00281">
    <property type="entry name" value="SMC-Scp complex subunit ScpB"/>
    <property type="match status" value="1"/>
</dbReference>
<keyword evidence="2" id="KW-0132">Cell division</keyword>
<evidence type="ECO:0000313" key="5">
    <source>
        <dbReference type="EMBL" id="SMC24840.1"/>
    </source>
</evidence>
<keyword evidence="1" id="KW-0963">Cytoplasm</keyword>
<dbReference type="EMBL" id="FWXD01000010">
    <property type="protein sequence ID" value="SMC24840.1"/>
    <property type="molecule type" value="Genomic_DNA"/>
</dbReference>
<evidence type="ECO:0000313" key="6">
    <source>
        <dbReference type="Proteomes" id="UP000192761"/>
    </source>
</evidence>
<dbReference type="PANTHER" id="PTHR34298">
    <property type="entry name" value="SEGREGATION AND CONDENSATION PROTEIN B"/>
    <property type="match status" value="1"/>
</dbReference>
<reference evidence="5 6" key="1">
    <citation type="submission" date="2017-04" db="EMBL/GenBank/DDBJ databases">
        <authorList>
            <person name="Afonso C.L."/>
            <person name="Miller P.J."/>
            <person name="Scott M.A."/>
            <person name="Spackman E."/>
            <person name="Goraichik I."/>
            <person name="Dimitrov K.M."/>
            <person name="Suarez D.L."/>
            <person name="Swayne D.E."/>
        </authorList>
    </citation>
    <scope>NUCLEOTIDE SEQUENCE [LARGE SCALE GENOMIC DNA]</scope>
    <source>
        <strain evidence="5 6">DSM 23236</strain>
    </source>
</reference>
<keyword evidence="6" id="KW-1185">Reference proteome</keyword>
<dbReference type="InterPro" id="IPR036390">
    <property type="entry name" value="WH_DNA-bd_sf"/>
</dbReference>
<sequence length="189" mass="21139">MSDAKYTDRELAHIRMVVETALLTAQDPLSVNTLKRLFADEPPATVLNDQLEALQGEWSGRGVELVRLASGWRFRARLEMQPHLDRLQPEKPPRYSRAVMETLAIVAYRQPVTRGDIEEIRGVTVSSAIIQTLKERGWLEVLGHKDVPGRPELLGTTPQFLDDLGLSRLSELPPLAELQGLVLPESTAE</sequence>
<gene>
    <name evidence="5" type="ORF">SAMN02745857_01983</name>
</gene>
<dbReference type="PANTHER" id="PTHR34298:SF2">
    <property type="entry name" value="SEGREGATION AND CONDENSATION PROTEIN B"/>
    <property type="match status" value="1"/>
</dbReference>
<organism evidence="5 6">
    <name type="scientific">Andreprevotia lacus DSM 23236</name>
    <dbReference type="NCBI Taxonomy" id="1121001"/>
    <lineage>
        <taxon>Bacteria</taxon>
        <taxon>Pseudomonadati</taxon>
        <taxon>Pseudomonadota</taxon>
        <taxon>Betaproteobacteria</taxon>
        <taxon>Neisseriales</taxon>
        <taxon>Chitinibacteraceae</taxon>
        <taxon>Andreprevotia</taxon>
    </lineage>
</organism>
<dbReference type="Pfam" id="PF04079">
    <property type="entry name" value="SMC_ScpB"/>
    <property type="match status" value="1"/>
</dbReference>
<dbReference type="STRING" id="1121001.SAMN02745857_01983"/>
<dbReference type="OrthoDB" id="9806226at2"/>
<name>A0A1W1XLI7_9NEIS</name>
<dbReference type="Gene3D" id="1.10.10.10">
    <property type="entry name" value="Winged helix-like DNA-binding domain superfamily/Winged helix DNA-binding domain"/>
    <property type="match status" value="2"/>
</dbReference>
<proteinExistence type="predicted"/>
<dbReference type="PIRSF" id="PIRSF019345">
    <property type="entry name" value="ScpB"/>
    <property type="match status" value="1"/>
</dbReference>
<evidence type="ECO:0000256" key="4">
    <source>
        <dbReference type="ARBA" id="ARBA00023306"/>
    </source>
</evidence>
<evidence type="ECO:0000256" key="3">
    <source>
        <dbReference type="ARBA" id="ARBA00022829"/>
    </source>
</evidence>
<keyword evidence="4" id="KW-0131">Cell cycle</keyword>
<dbReference type="SUPFAM" id="SSF46785">
    <property type="entry name" value="Winged helix' DNA-binding domain"/>
    <property type="match status" value="2"/>
</dbReference>
<accession>A0A1W1XLI7</accession>
<keyword evidence="3" id="KW-0159">Chromosome partition</keyword>
<protein>
    <submittedName>
        <fullName evidence="5">Segregation and condensation protein B</fullName>
    </submittedName>
</protein>
<dbReference type="RefSeq" id="WP_084090642.1">
    <property type="nucleotide sequence ID" value="NZ_FWXD01000010.1"/>
</dbReference>
<dbReference type="GO" id="GO:0051304">
    <property type="term" value="P:chromosome separation"/>
    <property type="evidence" value="ECO:0007669"/>
    <property type="project" value="InterPro"/>
</dbReference>
<dbReference type="Proteomes" id="UP000192761">
    <property type="component" value="Unassembled WGS sequence"/>
</dbReference>
<dbReference type="GO" id="GO:0051301">
    <property type="term" value="P:cell division"/>
    <property type="evidence" value="ECO:0007669"/>
    <property type="project" value="UniProtKB-KW"/>
</dbReference>
<dbReference type="AlphaFoldDB" id="A0A1W1XLI7"/>
<dbReference type="InterPro" id="IPR036388">
    <property type="entry name" value="WH-like_DNA-bd_sf"/>
</dbReference>
<evidence type="ECO:0000256" key="1">
    <source>
        <dbReference type="ARBA" id="ARBA00022490"/>
    </source>
</evidence>